<dbReference type="GO" id="GO:0055085">
    <property type="term" value="P:transmembrane transport"/>
    <property type="evidence" value="ECO:0007669"/>
    <property type="project" value="InterPro"/>
</dbReference>
<evidence type="ECO:0000256" key="7">
    <source>
        <dbReference type="ARBA" id="ARBA00023136"/>
    </source>
</evidence>
<feature type="transmembrane region" description="Helical" evidence="8">
    <location>
        <begin position="479"/>
        <end position="501"/>
    </location>
</feature>
<evidence type="ECO:0000313" key="10">
    <source>
        <dbReference type="EMBL" id="NYJ79688.1"/>
    </source>
</evidence>
<sequence>MPWWLRAAALVGTGVALLPLAYLVVRAAQYPPGDFIDVVFSARSGRLAVTSLALTGAVTALCVAVGVGLAVLVTRIRVRGRLALGVAAALPLAIPSYVAAFGWQSMNALISPGTTFEGFAAAVLVITSVTYPYVYLPAVAALVAVDPGQEEAARSLGRGPVTTFFTVTARQAAPAITAGGLLCAVYVIADFGAVSILRVDTFTRAVFTSFSMGFDRLGGIALSSVLLVFTLCVLTAEGRIRRTGTRYASLSGASRTRPELLDVGRWAAPAALLGWAPVVVGLGVPLCALGVWSAQGVSRPGSIGEILAALGNSLWAAGAAAAATTVVAVPLGLWLARRPTVLARLLERTAYLAHSLPGVVIGLSVVMLGITVLPGLYQTMWLLTLAYCTLMLPLALGPVFSSALSAPPELEDAARALGKSPLLAYARVTLPLMLPGIISGALLVLLTVIKELPATLMLRPTGFDTLATRLWTYTGNESYAAAAPFAALLVLVAAVPAWMMISRLLKEVR</sequence>
<feature type="transmembrane region" description="Helical" evidence="8">
    <location>
        <begin position="314"/>
        <end position="336"/>
    </location>
</feature>
<comment type="subcellular location">
    <subcellularLocation>
        <location evidence="1">Cell inner membrane</location>
        <topology evidence="1">Multi-pass membrane protein</topology>
    </subcellularLocation>
    <subcellularLocation>
        <location evidence="8">Cell membrane</location>
        <topology evidence="8">Multi-pass membrane protein</topology>
    </subcellularLocation>
</comment>
<evidence type="ECO:0000256" key="8">
    <source>
        <dbReference type="RuleBase" id="RU363032"/>
    </source>
</evidence>
<evidence type="ECO:0000313" key="11">
    <source>
        <dbReference type="Proteomes" id="UP000535437"/>
    </source>
</evidence>
<feature type="transmembrane region" description="Helical" evidence="8">
    <location>
        <begin position="383"/>
        <end position="404"/>
    </location>
</feature>
<dbReference type="Gene3D" id="1.10.3720.10">
    <property type="entry name" value="MetI-like"/>
    <property type="match status" value="2"/>
</dbReference>
<keyword evidence="5 8" id="KW-0812">Transmembrane</keyword>
<evidence type="ECO:0000256" key="1">
    <source>
        <dbReference type="ARBA" id="ARBA00004429"/>
    </source>
</evidence>
<gene>
    <name evidence="10" type="ORF">HNR09_003099</name>
</gene>
<accession>A0A7Z0GPT8</accession>
<feature type="transmembrane region" description="Helical" evidence="8">
    <location>
        <begin position="217"/>
        <end position="236"/>
    </location>
</feature>
<dbReference type="Pfam" id="PF00528">
    <property type="entry name" value="BPD_transp_1"/>
    <property type="match status" value="2"/>
</dbReference>
<comment type="similarity">
    <text evidence="8">Belongs to the binding-protein-dependent transport system permease family.</text>
</comment>
<dbReference type="PROSITE" id="PS50928">
    <property type="entry name" value="ABC_TM1"/>
    <property type="match status" value="2"/>
</dbReference>
<protein>
    <submittedName>
        <fullName evidence="10">Iron(III) transport system permease protein</fullName>
    </submittedName>
</protein>
<feature type="transmembrane region" description="Helical" evidence="8">
    <location>
        <begin position="356"/>
        <end position="377"/>
    </location>
</feature>
<dbReference type="EMBL" id="JACCFY010000001">
    <property type="protein sequence ID" value="NYJ79688.1"/>
    <property type="molecule type" value="Genomic_DNA"/>
</dbReference>
<evidence type="ECO:0000256" key="2">
    <source>
        <dbReference type="ARBA" id="ARBA00022448"/>
    </source>
</evidence>
<feature type="transmembrane region" description="Helical" evidence="8">
    <location>
        <begin position="51"/>
        <end position="73"/>
    </location>
</feature>
<name>A0A7Z0GPT8_9MICC</name>
<feature type="transmembrane region" description="Helical" evidence="8">
    <location>
        <begin position="272"/>
        <end position="294"/>
    </location>
</feature>
<dbReference type="PANTHER" id="PTHR43357:SF3">
    <property type="entry name" value="FE(3+)-TRANSPORT SYSTEM PERMEASE PROTEIN FBPB 2"/>
    <property type="match status" value="1"/>
</dbReference>
<dbReference type="SUPFAM" id="SSF161098">
    <property type="entry name" value="MetI-like"/>
    <property type="match status" value="2"/>
</dbReference>
<evidence type="ECO:0000256" key="4">
    <source>
        <dbReference type="ARBA" id="ARBA00022519"/>
    </source>
</evidence>
<dbReference type="PANTHER" id="PTHR43357">
    <property type="entry name" value="INNER MEMBRANE ABC TRANSPORTER PERMEASE PROTEIN YDCV"/>
    <property type="match status" value="1"/>
</dbReference>
<evidence type="ECO:0000256" key="3">
    <source>
        <dbReference type="ARBA" id="ARBA00022475"/>
    </source>
</evidence>
<comment type="caution">
    <text evidence="10">The sequence shown here is derived from an EMBL/GenBank/DDBJ whole genome shotgun (WGS) entry which is preliminary data.</text>
</comment>
<dbReference type="InterPro" id="IPR035906">
    <property type="entry name" value="MetI-like_sf"/>
</dbReference>
<dbReference type="Proteomes" id="UP000535437">
    <property type="component" value="Unassembled WGS sequence"/>
</dbReference>
<feature type="domain" description="ABC transmembrane type-1" evidence="9">
    <location>
        <begin position="48"/>
        <end position="235"/>
    </location>
</feature>
<keyword evidence="4" id="KW-0997">Cell inner membrane</keyword>
<proteinExistence type="inferred from homology"/>
<keyword evidence="6 8" id="KW-1133">Transmembrane helix</keyword>
<keyword evidence="2 8" id="KW-0813">Transport</keyword>
<dbReference type="GO" id="GO:0005886">
    <property type="term" value="C:plasma membrane"/>
    <property type="evidence" value="ECO:0007669"/>
    <property type="project" value="UniProtKB-SubCell"/>
</dbReference>
<dbReference type="CDD" id="cd06261">
    <property type="entry name" value="TM_PBP2"/>
    <property type="match status" value="2"/>
</dbReference>
<feature type="transmembrane region" description="Helical" evidence="8">
    <location>
        <begin position="80"/>
        <end position="99"/>
    </location>
</feature>
<keyword evidence="7 8" id="KW-0472">Membrane</keyword>
<keyword evidence="3" id="KW-1003">Cell membrane</keyword>
<feature type="transmembrane region" description="Helical" evidence="8">
    <location>
        <begin position="175"/>
        <end position="197"/>
    </location>
</feature>
<feature type="domain" description="ABC transmembrane type-1" evidence="9">
    <location>
        <begin position="310"/>
        <end position="500"/>
    </location>
</feature>
<evidence type="ECO:0000259" key="9">
    <source>
        <dbReference type="PROSITE" id="PS50928"/>
    </source>
</evidence>
<reference evidence="10 11" key="1">
    <citation type="submission" date="2020-07" db="EMBL/GenBank/DDBJ databases">
        <title>Sequencing the genomes of 1000 actinobacteria strains.</title>
        <authorList>
            <person name="Klenk H.-P."/>
        </authorList>
    </citation>
    <scope>NUCLEOTIDE SEQUENCE [LARGE SCALE GENOMIC DNA]</scope>
    <source>
        <strain evidence="10 11">DSM 15475</strain>
    </source>
</reference>
<organism evidence="10 11">
    <name type="scientific">Nesterenkonia xinjiangensis</name>
    <dbReference type="NCBI Taxonomy" id="225327"/>
    <lineage>
        <taxon>Bacteria</taxon>
        <taxon>Bacillati</taxon>
        <taxon>Actinomycetota</taxon>
        <taxon>Actinomycetes</taxon>
        <taxon>Micrococcales</taxon>
        <taxon>Micrococcaceae</taxon>
        <taxon>Nesterenkonia</taxon>
    </lineage>
</organism>
<evidence type="ECO:0000256" key="6">
    <source>
        <dbReference type="ARBA" id="ARBA00022989"/>
    </source>
</evidence>
<feature type="transmembrane region" description="Helical" evidence="8">
    <location>
        <begin position="119"/>
        <end position="145"/>
    </location>
</feature>
<keyword evidence="11" id="KW-1185">Reference proteome</keyword>
<feature type="transmembrane region" description="Helical" evidence="8">
    <location>
        <begin position="425"/>
        <end position="449"/>
    </location>
</feature>
<dbReference type="RefSeq" id="WP_343047572.1">
    <property type="nucleotide sequence ID" value="NZ_BAAALL010000007.1"/>
</dbReference>
<dbReference type="AlphaFoldDB" id="A0A7Z0GPT8"/>
<evidence type="ECO:0000256" key="5">
    <source>
        <dbReference type="ARBA" id="ARBA00022692"/>
    </source>
</evidence>
<dbReference type="InterPro" id="IPR000515">
    <property type="entry name" value="MetI-like"/>
</dbReference>